<dbReference type="Proteomes" id="UP000188320">
    <property type="component" value="Unassembled WGS sequence"/>
</dbReference>
<protein>
    <submittedName>
        <fullName evidence="2">UPF0160 protein</fullName>
    </submittedName>
</protein>
<comment type="caution">
    <text evidence="2">The sequence shown here is derived from an EMBL/GenBank/DDBJ whole genome shotgun (WGS) entry which is preliminary data.</text>
</comment>
<dbReference type="InterPro" id="IPR003226">
    <property type="entry name" value="MYG1_exonuclease"/>
</dbReference>
<accession>A0A1R1PG50</accession>
<keyword evidence="3" id="KW-1185">Reference proteome</keyword>
<dbReference type="GO" id="GO:0005634">
    <property type="term" value="C:nucleus"/>
    <property type="evidence" value="ECO:0007669"/>
    <property type="project" value="TreeGrafter"/>
</dbReference>
<dbReference type="GO" id="GO:0005737">
    <property type="term" value="C:cytoplasm"/>
    <property type="evidence" value="ECO:0007669"/>
    <property type="project" value="TreeGrafter"/>
</dbReference>
<reference evidence="3" key="1">
    <citation type="submission" date="2017-01" db="EMBL/GenBank/DDBJ databases">
        <authorList>
            <person name="Wang Y."/>
            <person name="White M."/>
            <person name="Kvist S."/>
            <person name="Moncalvo J.-M."/>
        </authorList>
    </citation>
    <scope>NUCLEOTIDE SEQUENCE [LARGE SCALE GENOMIC DNA]</scope>
    <source>
        <strain evidence="3">COL-18-3</strain>
    </source>
</reference>
<dbReference type="AlphaFoldDB" id="A0A1R1PG50"/>
<organism evidence="2 3">
    <name type="scientific">Zancudomyces culisetae</name>
    <name type="common">Gut fungus</name>
    <name type="synonym">Smittium culisetae</name>
    <dbReference type="NCBI Taxonomy" id="1213189"/>
    <lineage>
        <taxon>Eukaryota</taxon>
        <taxon>Fungi</taxon>
        <taxon>Fungi incertae sedis</taxon>
        <taxon>Zoopagomycota</taxon>
        <taxon>Kickxellomycotina</taxon>
        <taxon>Harpellomycetes</taxon>
        <taxon>Harpellales</taxon>
        <taxon>Legeriomycetaceae</taxon>
        <taxon>Zancudomyces</taxon>
    </lineage>
</organism>
<sequence length="344" mass="38748">MQAVKRMKIAKIIGTHSGSFHSDEALAIYMLKQLDDYTDAEIKRTRDAKVLDGCDIIVDVGGVYDHESKKYDHHQRGFTETFSADFETKLSSAGLIYKHYGKQVIKTLLQKEQKPEIADPEIDLIYNKVYSSLIEGFDGVDNGVSLYPSSIEVEPRYSIHHSTVHHMVSRLNPSWNDTPSETSTENLENFKKAMELVGGVFKQEVEYYGRSWLPAREMVKNAYENRFKYHSSGEIMVLDTGFCPWGEHLYDIESLSGSDKQVIYILFKDSLASTPSYRVRAVGKSSSSFESRKALPEAWRGVRDEELSNLSGIPGCIFVHATGFIGGNATLEGALEMARKSLEM</sequence>
<dbReference type="OrthoDB" id="10265310at2759"/>
<proteinExistence type="inferred from homology"/>
<name>A0A1R1PG50_ZANCU</name>
<dbReference type="PANTHER" id="PTHR11215">
    <property type="entry name" value="METAL DEPENDENT HYDROLASE - RELATED"/>
    <property type="match status" value="1"/>
</dbReference>
<dbReference type="EMBL" id="LSSK01001348">
    <property type="protein sequence ID" value="OMH79965.1"/>
    <property type="molecule type" value="Genomic_DNA"/>
</dbReference>
<dbReference type="PANTHER" id="PTHR11215:SF1">
    <property type="entry name" value="MYG1 EXONUCLEASE"/>
    <property type="match status" value="1"/>
</dbReference>
<evidence type="ECO:0000313" key="3">
    <source>
        <dbReference type="Proteomes" id="UP000188320"/>
    </source>
</evidence>
<gene>
    <name evidence="2" type="ORF">AX774_g6605</name>
</gene>
<comment type="similarity">
    <text evidence="1">Belongs to the MYG1 family.</text>
</comment>
<evidence type="ECO:0000256" key="1">
    <source>
        <dbReference type="ARBA" id="ARBA00010105"/>
    </source>
</evidence>
<dbReference type="Pfam" id="PF03690">
    <property type="entry name" value="MYG1_exonuc"/>
    <property type="match status" value="1"/>
</dbReference>
<evidence type="ECO:0000313" key="2">
    <source>
        <dbReference type="EMBL" id="OMH79965.1"/>
    </source>
</evidence>